<dbReference type="SUPFAM" id="SSF52266">
    <property type="entry name" value="SGNH hydrolase"/>
    <property type="match status" value="1"/>
</dbReference>
<evidence type="ECO:0008006" key="3">
    <source>
        <dbReference type="Google" id="ProtNLM"/>
    </source>
</evidence>
<dbReference type="Proteomes" id="UP000304900">
    <property type="component" value="Unassembled WGS sequence"/>
</dbReference>
<dbReference type="Gene3D" id="3.40.50.1110">
    <property type="entry name" value="SGNH hydrolase"/>
    <property type="match status" value="1"/>
</dbReference>
<dbReference type="RefSeq" id="WP_137341907.1">
    <property type="nucleotide sequence ID" value="NZ_BSQH01000004.1"/>
</dbReference>
<comment type="caution">
    <text evidence="1">The sequence shown here is derived from an EMBL/GenBank/DDBJ whole genome shotgun (WGS) entry which is preliminary data.</text>
</comment>
<proteinExistence type="predicted"/>
<dbReference type="InterPro" id="IPR036514">
    <property type="entry name" value="SGNH_hydro_sf"/>
</dbReference>
<protein>
    <recommendedName>
        <fullName evidence="3">SGNH/GDSL hydrolase family protein</fullName>
    </recommendedName>
</protein>
<gene>
    <name evidence="1" type="ORF">FDK13_20615</name>
</gene>
<dbReference type="OrthoDB" id="7599050at2"/>
<organism evidence="1 2">
    <name type="scientific">Dyadobacter frigoris</name>
    <dbReference type="NCBI Taxonomy" id="2576211"/>
    <lineage>
        <taxon>Bacteria</taxon>
        <taxon>Pseudomonadati</taxon>
        <taxon>Bacteroidota</taxon>
        <taxon>Cytophagia</taxon>
        <taxon>Cytophagales</taxon>
        <taxon>Spirosomataceae</taxon>
        <taxon>Dyadobacter</taxon>
    </lineage>
</organism>
<evidence type="ECO:0000313" key="2">
    <source>
        <dbReference type="Proteomes" id="UP000304900"/>
    </source>
</evidence>
<dbReference type="EMBL" id="SZVO01000010">
    <property type="protein sequence ID" value="TKT90144.1"/>
    <property type="molecule type" value="Genomic_DNA"/>
</dbReference>
<name>A0A4U6D7P3_9BACT</name>
<sequence length="336" mass="38543">MLKFIFRFIIFLIIVAGVAEAVLRFEYGFCNAPLYVSDPDFEYIYAPNQNVKRFGNVVRTNEFSMRNDAISPTDTTVVLLVGDSVINGGSMTDQDSLASGFLEKKLTTALKTRVRVLNISAGSWGPDNIAAYLKKFGLFHAKLICLVTSSHDAHDIMAHESQVGIDPNMPDKQYKVALIELWDRYKYLYPYYIEYYAGKIPLFFSTQKEIDPVAQKPKTDTLETEKPIDTGIRKTGVGFNPGYEQLRKMAEDNKIPFFIYLHPEISEVDMGHFNDQGDEIINFTKEKNVRLINEFDYHPSTKMYRKMDVVHFDNKGQVFLTNNLYPIILGYLKKDK</sequence>
<accession>A0A4U6D7P3</accession>
<keyword evidence="2" id="KW-1185">Reference proteome</keyword>
<evidence type="ECO:0000313" key="1">
    <source>
        <dbReference type="EMBL" id="TKT90144.1"/>
    </source>
</evidence>
<dbReference type="AlphaFoldDB" id="A0A4U6D7P3"/>
<dbReference type="GO" id="GO:0016788">
    <property type="term" value="F:hydrolase activity, acting on ester bonds"/>
    <property type="evidence" value="ECO:0007669"/>
    <property type="project" value="UniProtKB-ARBA"/>
</dbReference>
<reference evidence="1 2" key="1">
    <citation type="submission" date="2019-05" db="EMBL/GenBank/DDBJ databases">
        <title>Dyadobacter AR-3-8 sp. nov., isolated from arctic soil.</title>
        <authorList>
            <person name="Chaudhary D.K."/>
        </authorList>
    </citation>
    <scope>NUCLEOTIDE SEQUENCE [LARGE SCALE GENOMIC DNA]</scope>
    <source>
        <strain evidence="1 2">AR-3-8</strain>
    </source>
</reference>